<evidence type="ECO:0000313" key="2">
    <source>
        <dbReference type="Proteomes" id="UP001600109"/>
    </source>
</evidence>
<gene>
    <name evidence="1" type="ORF">ACFX5E_11670</name>
</gene>
<dbReference type="Proteomes" id="UP001600109">
    <property type="component" value="Unassembled WGS sequence"/>
</dbReference>
<protein>
    <submittedName>
        <fullName evidence="1">DUF3164 family protein</fullName>
    </submittedName>
</protein>
<dbReference type="EMBL" id="JBHZPZ010000013">
    <property type="protein sequence ID" value="MFE3868728.1"/>
    <property type="molecule type" value="Genomic_DNA"/>
</dbReference>
<evidence type="ECO:0000313" key="1">
    <source>
        <dbReference type="EMBL" id="MFE3868728.1"/>
    </source>
</evidence>
<sequence>MKITHTSKDPIWVDESGISIPLNRITPTEKLFERSSAKLLKDANILNKGLADFKKLIQKLSAEAYQAFMASKDITKETKGNFTWFNFNRSIKIEMANSEPIKFDDLTILAAKDYLDQFLNENIDSKNEFVKDMIKDAFSTQRNGQLDVKQVLKITKYKVRVNNDLFTKACDCIIEAVRRPSSKTYYRVWIKDDIGQYQNIDLNLSSINATE</sequence>
<proteinExistence type="predicted"/>
<organism evidence="1 2">
    <name type="scientific">Flavobacterium xylosi</name>
    <dbReference type="NCBI Taxonomy" id="3230415"/>
    <lineage>
        <taxon>Bacteria</taxon>
        <taxon>Pseudomonadati</taxon>
        <taxon>Bacteroidota</taxon>
        <taxon>Flavobacteriia</taxon>
        <taxon>Flavobacteriales</taxon>
        <taxon>Flavobacteriaceae</taxon>
        <taxon>Flavobacterium</taxon>
    </lineage>
</organism>
<keyword evidence="2" id="KW-1185">Reference proteome</keyword>
<name>A0ABW6HXJ2_9FLAO</name>
<comment type="caution">
    <text evidence="1">The sequence shown here is derived from an EMBL/GenBank/DDBJ whole genome shotgun (WGS) entry which is preliminary data.</text>
</comment>
<reference evidence="1 2" key="1">
    <citation type="submission" date="2024-06" db="EMBL/GenBank/DDBJ databases">
        <title>Flavobacterium spp. isolated from glacier.</title>
        <authorList>
            <person name="Han D."/>
        </authorList>
    </citation>
    <scope>NUCLEOTIDE SEQUENCE [LARGE SCALE GENOMIC DNA]</scope>
    <source>
        <strain evidence="1 2">LS2P90</strain>
    </source>
</reference>
<accession>A0ABW6HXJ2</accession>
<dbReference type="Pfam" id="PF11363">
    <property type="entry name" value="DUF3164"/>
    <property type="match status" value="1"/>
</dbReference>
<dbReference type="InterPro" id="IPR021505">
    <property type="entry name" value="Phage_B3_Orf6"/>
</dbReference>
<dbReference type="RefSeq" id="WP_379855338.1">
    <property type="nucleotide sequence ID" value="NZ_JBHZPZ010000013.1"/>
</dbReference>